<evidence type="ECO:0008006" key="3">
    <source>
        <dbReference type="Google" id="ProtNLM"/>
    </source>
</evidence>
<evidence type="ECO:0000313" key="1">
    <source>
        <dbReference type="EMBL" id="OQV18724.1"/>
    </source>
</evidence>
<comment type="caution">
    <text evidence="1">The sequence shown here is derived from an EMBL/GenBank/DDBJ whole genome shotgun (WGS) entry which is preliminary data.</text>
</comment>
<name>A0A1W0WU43_HYPEX</name>
<dbReference type="Proteomes" id="UP000192578">
    <property type="component" value="Unassembled WGS sequence"/>
</dbReference>
<sequence length="378" mass="42873">MGDSQVILFHITERKPARTDSHILGQPADVSLSGRIAVARSSSHQQQQTPQSVKCETKKAKGADVLCEDVFPLKFLSDELLMILLQHFDFPTQCRYRRIARKWQYILGMLDLTESVFFDGDSFSTEDVSFAHWTRPGHDGPTAADCVKIREITLNGLHKCFPLGDSETASLLSQFARLCPNLELLQLRGLTIGKAEFWLKYHSSTYTITFTSCTIRFTDEYEEFTTGQPQLTAWSCAIPTMTILPSDDHADRVARWNTLLWPYPRDQAAWLFRCIGRLSNDPRWSDMLLATDKDDFSVTTLFNAGYFGDWVDMRKFRVQIRASADNSGEVTTVVLNEYGNYFFLITGEAFVKLAALVMANVDPVFEAPPHPFHFLAPV</sequence>
<organism evidence="1 2">
    <name type="scientific">Hypsibius exemplaris</name>
    <name type="common">Freshwater tardigrade</name>
    <dbReference type="NCBI Taxonomy" id="2072580"/>
    <lineage>
        <taxon>Eukaryota</taxon>
        <taxon>Metazoa</taxon>
        <taxon>Ecdysozoa</taxon>
        <taxon>Tardigrada</taxon>
        <taxon>Eutardigrada</taxon>
        <taxon>Parachela</taxon>
        <taxon>Hypsibioidea</taxon>
        <taxon>Hypsibiidae</taxon>
        <taxon>Hypsibius</taxon>
    </lineage>
</organism>
<evidence type="ECO:0000313" key="2">
    <source>
        <dbReference type="Proteomes" id="UP000192578"/>
    </source>
</evidence>
<protein>
    <recommendedName>
        <fullName evidence="3">F-box domain-containing protein</fullName>
    </recommendedName>
</protein>
<dbReference type="EMBL" id="MTYJ01000046">
    <property type="protein sequence ID" value="OQV18724.1"/>
    <property type="molecule type" value="Genomic_DNA"/>
</dbReference>
<proteinExistence type="predicted"/>
<gene>
    <name evidence="1" type="ORF">BV898_07163</name>
</gene>
<reference evidence="2" key="1">
    <citation type="submission" date="2017-01" db="EMBL/GenBank/DDBJ databases">
        <title>Comparative genomics of anhydrobiosis in the tardigrade Hypsibius dujardini.</title>
        <authorList>
            <person name="Yoshida Y."/>
            <person name="Koutsovoulos G."/>
            <person name="Laetsch D."/>
            <person name="Stevens L."/>
            <person name="Kumar S."/>
            <person name="Horikawa D."/>
            <person name="Ishino K."/>
            <person name="Komine S."/>
            <person name="Tomita M."/>
            <person name="Blaxter M."/>
            <person name="Arakawa K."/>
        </authorList>
    </citation>
    <scope>NUCLEOTIDE SEQUENCE [LARGE SCALE GENOMIC DNA]</scope>
    <source>
        <strain evidence="2">Z151</strain>
    </source>
</reference>
<keyword evidence="2" id="KW-1185">Reference proteome</keyword>
<dbReference type="AlphaFoldDB" id="A0A1W0WU43"/>
<accession>A0A1W0WU43</accession>